<proteinExistence type="predicted"/>
<reference evidence="3" key="1">
    <citation type="journal article" date="2021" name="Proc. Natl. Acad. Sci. U.S.A.">
        <title>A Catalog of Tens of Thousands of Viruses from Human Metagenomes Reveals Hidden Associations with Chronic Diseases.</title>
        <authorList>
            <person name="Tisza M.J."/>
            <person name="Buck C.B."/>
        </authorList>
    </citation>
    <scope>NUCLEOTIDE SEQUENCE</scope>
    <source>
        <strain evidence="3">CtNqI2</strain>
    </source>
</reference>
<evidence type="ECO:0000313" key="3">
    <source>
        <dbReference type="EMBL" id="DAD67871.1"/>
    </source>
</evidence>
<protein>
    <recommendedName>
        <fullName evidence="4">DUF2786 domain-containing protein</fullName>
    </recommendedName>
</protein>
<dbReference type="EMBL" id="BK014689">
    <property type="protein sequence ID" value="DAD67871.1"/>
    <property type="molecule type" value="Genomic_DNA"/>
</dbReference>
<dbReference type="InterPro" id="IPR024498">
    <property type="entry name" value="DUF2786"/>
</dbReference>
<name>A0A8S5LD57_9CAUD</name>
<sequence>MIQNITLVLYLESINMWIDMDNKIIEKIQNLLELAYDAPNDEEGQTALLMAQRLMVKHNLSMNDLTNSKTQKDIGETIGTWEYRLPWWQEKLAGILGENFRCKTIRRRLPEDGITQIIFFGYQSDAEFCSKVYEGALLYLKYRLKRLFPTVSRARWKDYKKSYLLGFLNGIDQRFQDQAQSLEEFGLMVKIPAEVLEEQRLRMGKLESRSLKIEIEVDSEAYIAGFEHAKETRLLSEELLNK</sequence>
<accession>A0A8S5LD57</accession>
<organism evidence="3">
    <name type="scientific">Siphoviridae sp. ctNqI2</name>
    <dbReference type="NCBI Taxonomy" id="2823576"/>
    <lineage>
        <taxon>Viruses</taxon>
        <taxon>Duplodnaviria</taxon>
        <taxon>Heunggongvirae</taxon>
        <taxon>Uroviricota</taxon>
        <taxon>Caudoviricetes</taxon>
    </lineage>
</organism>
<feature type="domain" description="DUF7168" evidence="2">
    <location>
        <begin position="81"/>
        <end position="198"/>
    </location>
</feature>
<evidence type="ECO:0008006" key="4">
    <source>
        <dbReference type="Google" id="ProtNLM"/>
    </source>
</evidence>
<evidence type="ECO:0000259" key="1">
    <source>
        <dbReference type="Pfam" id="PF10979"/>
    </source>
</evidence>
<dbReference type="Pfam" id="PF23771">
    <property type="entry name" value="DUF7168"/>
    <property type="match status" value="1"/>
</dbReference>
<dbReference type="InterPro" id="IPR055592">
    <property type="entry name" value="DUF7168"/>
</dbReference>
<evidence type="ECO:0000259" key="2">
    <source>
        <dbReference type="Pfam" id="PF23771"/>
    </source>
</evidence>
<dbReference type="Pfam" id="PF10979">
    <property type="entry name" value="DUF2786"/>
    <property type="match status" value="1"/>
</dbReference>
<feature type="domain" description="DUF2786" evidence="1">
    <location>
        <begin position="23"/>
        <end position="62"/>
    </location>
</feature>